<name>A0A9D1AL57_9FIRM</name>
<evidence type="ECO:0000256" key="1">
    <source>
        <dbReference type="SAM" id="MobiDB-lite"/>
    </source>
</evidence>
<reference evidence="2" key="2">
    <citation type="journal article" date="2021" name="PeerJ">
        <title>Extensive microbial diversity within the chicken gut microbiome revealed by metagenomics and culture.</title>
        <authorList>
            <person name="Gilroy R."/>
            <person name="Ravi A."/>
            <person name="Getino M."/>
            <person name="Pursley I."/>
            <person name="Horton D.L."/>
            <person name="Alikhan N.F."/>
            <person name="Baker D."/>
            <person name="Gharbi K."/>
            <person name="Hall N."/>
            <person name="Watson M."/>
            <person name="Adriaenssens E.M."/>
            <person name="Foster-Nyarko E."/>
            <person name="Jarju S."/>
            <person name="Secka A."/>
            <person name="Antonio M."/>
            <person name="Oren A."/>
            <person name="Chaudhuri R.R."/>
            <person name="La Ragione R."/>
            <person name="Hildebrand F."/>
            <person name="Pallen M.J."/>
        </authorList>
    </citation>
    <scope>NUCLEOTIDE SEQUENCE</scope>
    <source>
        <strain evidence="2">CHK184-25365</strain>
    </source>
</reference>
<reference evidence="2" key="1">
    <citation type="submission" date="2020-10" db="EMBL/GenBank/DDBJ databases">
        <authorList>
            <person name="Gilroy R."/>
        </authorList>
    </citation>
    <scope>NUCLEOTIDE SEQUENCE</scope>
    <source>
        <strain evidence="2">CHK184-25365</strain>
    </source>
</reference>
<feature type="region of interest" description="Disordered" evidence="1">
    <location>
        <begin position="38"/>
        <end position="66"/>
    </location>
</feature>
<dbReference type="AlphaFoldDB" id="A0A9D1AL57"/>
<protein>
    <submittedName>
        <fullName evidence="2">Uncharacterized protein</fullName>
    </submittedName>
</protein>
<dbReference type="EMBL" id="DVGY01000110">
    <property type="protein sequence ID" value="HIR41169.1"/>
    <property type="molecule type" value="Genomic_DNA"/>
</dbReference>
<evidence type="ECO:0000313" key="2">
    <source>
        <dbReference type="EMBL" id="HIR41169.1"/>
    </source>
</evidence>
<sequence length="66" mass="7137">MSRKQIFTLSLVGSLVVLVLGALLARPTQLYIVSTGRDFCGQDREGGKPVSTGVSSKNNRRTSNKQ</sequence>
<proteinExistence type="predicted"/>
<comment type="caution">
    <text evidence="2">The sequence shown here is derived from an EMBL/GenBank/DDBJ whole genome shotgun (WGS) entry which is preliminary data.</text>
</comment>
<evidence type="ECO:0000313" key="3">
    <source>
        <dbReference type="Proteomes" id="UP000886749"/>
    </source>
</evidence>
<gene>
    <name evidence="2" type="ORF">IAB36_05020</name>
</gene>
<dbReference type="Proteomes" id="UP000886749">
    <property type="component" value="Unassembled WGS sequence"/>
</dbReference>
<accession>A0A9D1AL57</accession>
<organism evidence="2 3">
    <name type="scientific">Candidatus Egerieicola pullicola</name>
    <dbReference type="NCBI Taxonomy" id="2840775"/>
    <lineage>
        <taxon>Bacteria</taxon>
        <taxon>Bacillati</taxon>
        <taxon>Bacillota</taxon>
        <taxon>Clostridia</taxon>
        <taxon>Eubacteriales</taxon>
        <taxon>Oscillospiraceae</taxon>
        <taxon>Oscillospiraceae incertae sedis</taxon>
        <taxon>Candidatus Egerieicola</taxon>
    </lineage>
</organism>